<dbReference type="PANTHER" id="PTHR31902:SF10">
    <property type="entry name" value="SUCRASE_FERREDOXIN-LIKE FAMILY PROTEIN"/>
    <property type="match status" value="1"/>
</dbReference>
<dbReference type="Proteomes" id="UP001202328">
    <property type="component" value="Unassembled WGS sequence"/>
</dbReference>
<evidence type="ECO:0000313" key="3">
    <source>
        <dbReference type="EMBL" id="KAI3931001.1"/>
    </source>
</evidence>
<keyword evidence="2" id="KW-0812">Transmembrane</keyword>
<dbReference type="InterPro" id="IPR036249">
    <property type="entry name" value="Thioredoxin-like_sf"/>
</dbReference>
<dbReference type="FunFam" id="3.40.30.10:FF:000213">
    <property type="entry name" value="APD1p protein"/>
    <property type="match status" value="1"/>
</dbReference>
<keyword evidence="4" id="KW-1185">Reference proteome</keyword>
<organism evidence="3 4">
    <name type="scientific">Papaver atlanticum</name>
    <dbReference type="NCBI Taxonomy" id="357466"/>
    <lineage>
        <taxon>Eukaryota</taxon>
        <taxon>Viridiplantae</taxon>
        <taxon>Streptophyta</taxon>
        <taxon>Embryophyta</taxon>
        <taxon>Tracheophyta</taxon>
        <taxon>Spermatophyta</taxon>
        <taxon>Magnoliopsida</taxon>
        <taxon>Ranunculales</taxon>
        <taxon>Papaveraceae</taxon>
        <taxon>Papaveroideae</taxon>
        <taxon>Papaver</taxon>
    </lineage>
</organism>
<reference evidence="3" key="1">
    <citation type="submission" date="2022-04" db="EMBL/GenBank/DDBJ databases">
        <title>A functionally conserved STORR gene fusion in Papaver species that diverged 16.8 million years ago.</title>
        <authorList>
            <person name="Catania T."/>
        </authorList>
    </citation>
    <scope>NUCLEOTIDE SEQUENCE</scope>
    <source>
        <strain evidence="3">S-188037</strain>
    </source>
</reference>
<feature type="region of interest" description="Disordered" evidence="1">
    <location>
        <begin position="1"/>
        <end position="32"/>
    </location>
</feature>
<keyword evidence="2" id="KW-0472">Membrane</keyword>
<dbReference type="PANTHER" id="PTHR31902">
    <property type="entry name" value="ACTIN PATCHES DISTAL PROTEIN 1"/>
    <property type="match status" value="1"/>
</dbReference>
<dbReference type="EMBL" id="JAJJMB010007312">
    <property type="protein sequence ID" value="KAI3931001.1"/>
    <property type="molecule type" value="Genomic_DNA"/>
</dbReference>
<dbReference type="CDD" id="cd03062">
    <property type="entry name" value="TRX_Fd_Sucrase"/>
    <property type="match status" value="1"/>
</dbReference>
<dbReference type="Pfam" id="PF06999">
    <property type="entry name" value="Suc_Fer-like"/>
    <property type="match status" value="1"/>
</dbReference>
<comment type="caution">
    <text evidence="3">The sequence shown here is derived from an EMBL/GenBank/DDBJ whole genome shotgun (WGS) entry which is preliminary data.</text>
</comment>
<dbReference type="AlphaFoldDB" id="A0AAD4T0Y4"/>
<feature type="transmembrane region" description="Helical" evidence="2">
    <location>
        <begin position="378"/>
        <end position="398"/>
    </location>
</feature>
<dbReference type="Gene3D" id="3.40.30.10">
    <property type="entry name" value="Glutaredoxin"/>
    <property type="match status" value="1"/>
</dbReference>
<name>A0AAD4T0Y4_9MAGN</name>
<proteinExistence type="predicted"/>
<evidence type="ECO:0000313" key="4">
    <source>
        <dbReference type="Proteomes" id="UP001202328"/>
    </source>
</evidence>
<sequence length="402" mass="43777">MATEINAEDVSSSTIDPLSVPSAEEINNNGSSTVVDDVVESLKKTEAEEFGFQRPEMFSLNLSNTVDPYHRHMFLVYKNVENWEPIIEKADKDSLPGFLAAALKSHAEKTTIKTRMTICEGPYGTESSDGDVFLFPEMVKYRGLTSNDADKFVEDVLVNGKDWVSGTVERLEGSYVFVCSHGSRDKRCGVCGPELIEKFKEEIESRGMKDQVFVGPCSHVGGHKYAGNLIIFSCNSTGEVTGHWYGYATPEDVPAMLDQHIGKGDVIEKLWRGQMLAFPTEDSQKVAEEKLLENGGTAFANGSILEKGEKEESQASAEGGDMVKDAGSCCQGPNGVSCCKDGNVEDTTNVKKAAEGVKTSCQERLSAWMNGEFEQNEVYAGLAVISAVATIAVAYSIYRRSG</sequence>
<evidence type="ECO:0008006" key="5">
    <source>
        <dbReference type="Google" id="ProtNLM"/>
    </source>
</evidence>
<accession>A0AAD4T0Y4</accession>
<evidence type="ECO:0000256" key="2">
    <source>
        <dbReference type="SAM" id="Phobius"/>
    </source>
</evidence>
<dbReference type="InterPro" id="IPR009737">
    <property type="entry name" value="Aim32/Apd1-like"/>
</dbReference>
<evidence type="ECO:0000256" key="1">
    <source>
        <dbReference type="SAM" id="MobiDB-lite"/>
    </source>
</evidence>
<gene>
    <name evidence="3" type="ORF">MKW98_030240</name>
</gene>
<keyword evidence="2" id="KW-1133">Transmembrane helix</keyword>
<dbReference type="SUPFAM" id="SSF52833">
    <property type="entry name" value="Thioredoxin-like"/>
    <property type="match status" value="1"/>
</dbReference>
<protein>
    <recommendedName>
        <fullName evidence="5">Altered inheritance of mitochondria protein 32</fullName>
    </recommendedName>
</protein>